<organism evidence="2 3">
    <name type="scientific">Durusdinium trenchii</name>
    <dbReference type="NCBI Taxonomy" id="1381693"/>
    <lineage>
        <taxon>Eukaryota</taxon>
        <taxon>Sar</taxon>
        <taxon>Alveolata</taxon>
        <taxon>Dinophyceae</taxon>
        <taxon>Suessiales</taxon>
        <taxon>Symbiodiniaceae</taxon>
        <taxon>Durusdinium</taxon>
    </lineage>
</organism>
<evidence type="ECO:0000313" key="3">
    <source>
        <dbReference type="Proteomes" id="UP001642464"/>
    </source>
</evidence>
<dbReference type="PANTHER" id="PTHR48100:SF1">
    <property type="entry name" value="HISTIDINE PHOSPHATASE FAMILY PROTEIN-RELATED"/>
    <property type="match status" value="1"/>
</dbReference>
<dbReference type="EMBL" id="CAXAMM010042018">
    <property type="protein sequence ID" value="CAK9102554.1"/>
    <property type="molecule type" value="Genomic_DNA"/>
</dbReference>
<dbReference type="SMART" id="SM00855">
    <property type="entry name" value="PGAM"/>
    <property type="match status" value="1"/>
</dbReference>
<dbReference type="InterPro" id="IPR029033">
    <property type="entry name" value="His_PPase_superfam"/>
</dbReference>
<dbReference type="InterPro" id="IPR050275">
    <property type="entry name" value="PGM_Phosphatase"/>
</dbReference>
<dbReference type="InterPro" id="IPR013078">
    <property type="entry name" value="His_Pase_superF_clade-1"/>
</dbReference>
<comment type="caution">
    <text evidence="2">The sequence shown here is derived from an EMBL/GenBank/DDBJ whole genome shotgun (WGS) entry which is preliminary data.</text>
</comment>
<protein>
    <submittedName>
        <fullName evidence="2">Phosphoglycerate mutase-like protein 1</fullName>
    </submittedName>
</protein>
<accession>A0ABP0RPJ0</accession>
<reference evidence="2 3" key="1">
    <citation type="submission" date="2024-02" db="EMBL/GenBank/DDBJ databases">
        <authorList>
            <person name="Chen Y."/>
            <person name="Shah S."/>
            <person name="Dougan E. K."/>
            <person name="Thang M."/>
            <person name="Chan C."/>
        </authorList>
    </citation>
    <scope>NUCLEOTIDE SEQUENCE [LARGE SCALE GENOMIC DNA]</scope>
</reference>
<dbReference type="Proteomes" id="UP001642464">
    <property type="component" value="Unassembled WGS sequence"/>
</dbReference>
<dbReference type="Pfam" id="PF00300">
    <property type="entry name" value="His_Phos_1"/>
    <property type="match status" value="1"/>
</dbReference>
<evidence type="ECO:0000313" key="2">
    <source>
        <dbReference type="EMBL" id="CAK9102554.1"/>
    </source>
</evidence>
<sequence length="197" mass="22594">MSKRVALIRHGHSEHNYSSATSLRWLGHLFGVDRRLTAAGREQAEQLGEEVRSSESHTLRTVEVVISSPLSRALETTLLIFGESPRRCVSHLHTERCIFPCDTGSSKEELLTRFPSLESWEGFQELPDEWWPKDSLWTELTPTARVEEFKHFLLQRPEAVLAVVGHSGFFRQVVGRKMQNCEVVWLELTPDAVRLME</sequence>
<dbReference type="Gene3D" id="3.40.50.1240">
    <property type="entry name" value="Phosphoglycerate mutase-like"/>
    <property type="match status" value="1"/>
</dbReference>
<keyword evidence="3" id="KW-1185">Reference proteome</keyword>
<gene>
    <name evidence="2" type="ORF">SCF082_LOCUS47925</name>
</gene>
<proteinExistence type="predicted"/>
<dbReference type="PROSITE" id="PS50197">
    <property type="entry name" value="BEACH"/>
    <property type="match status" value="1"/>
</dbReference>
<name>A0ABP0RPJ0_9DINO</name>
<dbReference type="PANTHER" id="PTHR48100">
    <property type="entry name" value="BROAD-SPECIFICITY PHOSPHATASE YOR283W-RELATED"/>
    <property type="match status" value="1"/>
</dbReference>
<dbReference type="InterPro" id="IPR000409">
    <property type="entry name" value="BEACH_dom"/>
</dbReference>
<dbReference type="SUPFAM" id="SSF53254">
    <property type="entry name" value="Phosphoglycerate mutase-like"/>
    <property type="match status" value="1"/>
</dbReference>
<evidence type="ECO:0000259" key="1">
    <source>
        <dbReference type="PROSITE" id="PS50197"/>
    </source>
</evidence>
<feature type="domain" description="BEACH" evidence="1">
    <location>
        <begin position="1"/>
        <end position="96"/>
    </location>
</feature>
<dbReference type="CDD" id="cd07067">
    <property type="entry name" value="HP_PGM_like"/>
    <property type="match status" value="1"/>
</dbReference>